<dbReference type="PANTHER" id="PTHR37299">
    <property type="entry name" value="TRANSCRIPTIONAL REGULATOR-RELATED"/>
    <property type="match status" value="1"/>
</dbReference>
<dbReference type="GO" id="GO:0000156">
    <property type="term" value="F:phosphorelay response regulator activity"/>
    <property type="evidence" value="ECO:0007669"/>
    <property type="project" value="InterPro"/>
</dbReference>
<proteinExistence type="predicted"/>
<dbReference type="PROSITE" id="PS50930">
    <property type="entry name" value="HTH_LYTTR"/>
    <property type="match status" value="1"/>
</dbReference>
<dbReference type="PANTHER" id="PTHR37299:SF1">
    <property type="entry name" value="STAGE 0 SPORULATION PROTEIN A HOMOLOG"/>
    <property type="match status" value="1"/>
</dbReference>
<gene>
    <name evidence="2" type="ORF">AB4Y30_01045</name>
</gene>
<evidence type="ECO:0000313" key="2">
    <source>
        <dbReference type="EMBL" id="XDK32997.1"/>
    </source>
</evidence>
<dbReference type="SUPFAM" id="SSF52540">
    <property type="entry name" value="P-loop containing nucleoside triphosphate hydrolases"/>
    <property type="match status" value="1"/>
</dbReference>
<evidence type="ECO:0000259" key="1">
    <source>
        <dbReference type="PROSITE" id="PS50930"/>
    </source>
</evidence>
<dbReference type="AlphaFoldDB" id="A0AB39HNL8"/>
<dbReference type="Gene3D" id="3.40.50.300">
    <property type="entry name" value="P-loop containing nucleotide triphosphate hydrolases"/>
    <property type="match status" value="1"/>
</dbReference>
<dbReference type="GO" id="GO:0003677">
    <property type="term" value="F:DNA binding"/>
    <property type="evidence" value="ECO:0007669"/>
    <property type="project" value="UniProtKB-KW"/>
</dbReference>
<feature type="domain" description="HTH LytTR-type" evidence="1">
    <location>
        <begin position="207"/>
        <end position="313"/>
    </location>
</feature>
<sequence length="313" mass="36210">MELQSFHIHPYIEAGNIVCPEIKLSYEKGKTIGIYTDAKRVQYLLRNFMKQQNTYVHVKEDALYRNLTVKEHIKFFKRLYGSKEPVESLLMMVGLDNIASTRVKNLTKSEYQLLQYIRFYLNSANTLILEEPLQNIEEYPKQLMIKILENLPSKMTILLSNNLEDLLISCNEVYRLDVEGLRQLDTDSQDSIGSEPVNTLPMKVDKIPTKKNDKIILFNPPEIDYIESVEGDVHVYVGGEAYPCALTLTDLENRLMSLGFFRCHRSYIVNLQKVREIITWTRNSYSLSIHTTTNTTVPLSKNKLPILKKLIGI</sequence>
<dbReference type="Gene3D" id="2.40.50.1020">
    <property type="entry name" value="LytTr DNA-binding domain"/>
    <property type="match status" value="1"/>
</dbReference>
<dbReference type="InterPro" id="IPR046947">
    <property type="entry name" value="LytR-like"/>
</dbReference>
<dbReference type="RefSeq" id="WP_368653684.1">
    <property type="nucleotide sequence ID" value="NZ_CP162599.1"/>
</dbReference>
<keyword evidence="2" id="KW-0238">DNA-binding</keyword>
<dbReference type="InterPro" id="IPR027417">
    <property type="entry name" value="P-loop_NTPase"/>
</dbReference>
<organism evidence="2">
    <name type="scientific">Ornithinibacillus sp. 4-3</name>
    <dbReference type="NCBI Taxonomy" id="3231488"/>
    <lineage>
        <taxon>Bacteria</taxon>
        <taxon>Bacillati</taxon>
        <taxon>Bacillota</taxon>
        <taxon>Bacilli</taxon>
        <taxon>Bacillales</taxon>
        <taxon>Bacillaceae</taxon>
        <taxon>Ornithinibacillus</taxon>
    </lineage>
</organism>
<dbReference type="InterPro" id="IPR012046">
    <property type="entry name" value="LytTR_ABC"/>
</dbReference>
<name>A0AB39HNL8_9BACI</name>
<accession>A0AB39HNL8</accession>
<reference evidence="2" key="1">
    <citation type="submission" date="2024-07" db="EMBL/GenBank/DDBJ databases">
        <title>Halotolerant mesophilic bacterium Ornithinibacillus sp. 4-3, sp. nov., isolated from soil.</title>
        <authorList>
            <person name="Sidarenka A.V."/>
            <person name="Guliayeva D.E."/>
            <person name="Leanovich S.I."/>
            <person name="Hileuskaya K.S."/>
            <person name="Akhremchuk A.E."/>
            <person name="Sikolenko M.A."/>
            <person name="Valentovich L.N."/>
        </authorList>
    </citation>
    <scope>NUCLEOTIDE SEQUENCE</scope>
    <source>
        <strain evidence="2">4-3</strain>
    </source>
</reference>
<protein>
    <submittedName>
        <fullName evidence="2">LytTR family transcriptional regulator DNA-binding domain-containing protein</fullName>
    </submittedName>
</protein>
<dbReference type="InterPro" id="IPR007492">
    <property type="entry name" value="LytTR_DNA-bd_dom"/>
</dbReference>
<dbReference type="EMBL" id="CP162599">
    <property type="protein sequence ID" value="XDK32997.1"/>
    <property type="molecule type" value="Genomic_DNA"/>
</dbReference>
<dbReference type="Pfam" id="PF04397">
    <property type="entry name" value="LytTR"/>
    <property type="match status" value="1"/>
</dbReference>
<dbReference type="SMART" id="SM00850">
    <property type="entry name" value="LytTR"/>
    <property type="match status" value="1"/>
</dbReference>
<dbReference type="PIRSF" id="PIRSF036612">
    <property type="entry name" value="ABC_ATP_LytTR"/>
    <property type="match status" value="1"/>
</dbReference>